<evidence type="ECO:0000313" key="2">
    <source>
        <dbReference type="Proteomes" id="UP001054837"/>
    </source>
</evidence>
<name>A0AAV4QTY4_9ARAC</name>
<dbReference type="InterPro" id="IPR019332">
    <property type="entry name" value="OSCP1"/>
</dbReference>
<gene>
    <name evidence="1" type="primary">OSCP1</name>
    <name evidence="1" type="ORF">CDAR_420991</name>
</gene>
<dbReference type="EMBL" id="BPLQ01004923">
    <property type="protein sequence ID" value="GIY11577.1"/>
    <property type="molecule type" value="Genomic_DNA"/>
</dbReference>
<organism evidence="1 2">
    <name type="scientific">Caerostris darwini</name>
    <dbReference type="NCBI Taxonomy" id="1538125"/>
    <lineage>
        <taxon>Eukaryota</taxon>
        <taxon>Metazoa</taxon>
        <taxon>Ecdysozoa</taxon>
        <taxon>Arthropoda</taxon>
        <taxon>Chelicerata</taxon>
        <taxon>Arachnida</taxon>
        <taxon>Araneae</taxon>
        <taxon>Araneomorphae</taxon>
        <taxon>Entelegynae</taxon>
        <taxon>Araneoidea</taxon>
        <taxon>Araneidae</taxon>
        <taxon>Caerostris</taxon>
    </lineage>
</organism>
<accession>A0AAV4QTY4</accession>
<comment type="caution">
    <text evidence="1">The sequence shown here is derived from an EMBL/GenBank/DDBJ whole genome shotgun (WGS) entry which is preliminary data.</text>
</comment>
<protein>
    <submittedName>
        <fullName evidence="1">Protein OSCP1</fullName>
    </submittedName>
</protein>
<evidence type="ECO:0000313" key="1">
    <source>
        <dbReference type="EMBL" id="GIY11577.1"/>
    </source>
</evidence>
<dbReference type="Pfam" id="PF10188">
    <property type="entry name" value="Oscp1"/>
    <property type="match status" value="1"/>
</dbReference>
<dbReference type="Proteomes" id="UP001054837">
    <property type="component" value="Unassembled WGS sequence"/>
</dbReference>
<proteinExistence type="predicted"/>
<dbReference type="PANTHER" id="PTHR21439">
    <property type="entry name" value="OXIDORED-NITRO DOMAIN-CONTAINING PROTEIN"/>
    <property type="match status" value="1"/>
</dbReference>
<dbReference type="GO" id="GO:0005737">
    <property type="term" value="C:cytoplasm"/>
    <property type="evidence" value="ECO:0007669"/>
    <property type="project" value="TreeGrafter"/>
</dbReference>
<sequence>MADKALPIIFLNLSGEMIYVIQQRLEAQNISEEKSRKVIQDIISTMLNDQFIKELFEPQHMYSRSAMQSVFEKLVHSSIMRLNNNSMSKLYDLMLMVFKYQVINCENSEQILLVTLNHMDAIKNCAKPYPELKAKVKNVYSLLISNYKDMSHDDYECLYKCIELFLQNLNIRVSVLLKLGLQLPTGEIIPCKNDGNMNLNCAKIYQKSNENCPVLKDRDAMRETFSSNQLGIDGDRGTTLGMNIYVLPALLQSQGSVSPPKMDAPNSIENENCQVLEEITLLGRLMGKGSQSDYVPDIILSANDDKEDLYPGASNNCSYSVVNIHASQVGQAELGRISNEFLVTEEKKDRSDILELLDIADDNNI</sequence>
<dbReference type="PANTHER" id="PTHR21439:SF0">
    <property type="entry name" value="PROTEIN OSCP1"/>
    <property type="match status" value="1"/>
</dbReference>
<dbReference type="AlphaFoldDB" id="A0AAV4QTY4"/>
<keyword evidence="2" id="KW-1185">Reference proteome</keyword>
<dbReference type="GO" id="GO:0005886">
    <property type="term" value="C:plasma membrane"/>
    <property type="evidence" value="ECO:0007669"/>
    <property type="project" value="TreeGrafter"/>
</dbReference>
<reference evidence="1 2" key="1">
    <citation type="submission" date="2021-06" db="EMBL/GenBank/DDBJ databases">
        <title>Caerostris darwini draft genome.</title>
        <authorList>
            <person name="Kono N."/>
            <person name="Arakawa K."/>
        </authorList>
    </citation>
    <scope>NUCLEOTIDE SEQUENCE [LARGE SCALE GENOMIC DNA]</scope>
</reference>